<dbReference type="SMART" id="SM01096">
    <property type="entry name" value="CPSase_L_D3"/>
    <property type="match status" value="1"/>
</dbReference>
<feature type="binding site" evidence="19">
    <location>
        <position position="837"/>
    </location>
    <ligand>
        <name>ATP</name>
        <dbReference type="ChEBI" id="CHEBI:30616"/>
        <label>2</label>
    </ligand>
</feature>
<dbReference type="AlphaFoldDB" id="A0A3M2LNG9"/>
<evidence type="ECO:0000256" key="17">
    <source>
        <dbReference type="ARBA" id="ARBA00057223"/>
    </source>
</evidence>
<dbReference type="Gene3D" id="3.30.470.20">
    <property type="entry name" value="ATP-grasp fold, B domain"/>
    <property type="match status" value="2"/>
</dbReference>
<feature type="binding site" evidence="19">
    <location>
        <position position="796"/>
    </location>
    <ligand>
        <name>ATP</name>
        <dbReference type="ChEBI" id="CHEBI:30616"/>
        <label>2</label>
    </ligand>
</feature>
<evidence type="ECO:0000256" key="1">
    <source>
        <dbReference type="ARBA" id="ARBA00001936"/>
    </source>
</evidence>
<feature type="binding site" evidence="19">
    <location>
        <position position="216"/>
    </location>
    <ligand>
        <name>ATP</name>
        <dbReference type="ChEBI" id="CHEBI:30616"/>
        <label>1</label>
    </ligand>
</feature>
<keyword evidence="9 19" id="KW-0677">Repeat</keyword>
<dbReference type="GO" id="GO:0004088">
    <property type="term" value="F:carbamoyl-phosphate synthase (glutamine-hydrolyzing) activity"/>
    <property type="evidence" value="ECO:0007669"/>
    <property type="project" value="UniProtKB-UniRule"/>
</dbReference>
<keyword evidence="6 19" id="KW-0436">Ligase</keyword>
<dbReference type="InterPro" id="IPR011607">
    <property type="entry name" value="MGS-like_dom"/>
</dbReference>
<feature type="binding site" evidence="19">
    <location>
        <position position="849"/>
    </location>
    <ligand>
        <name>Mg(2+)</name>
        <dbReference type="ChEBI" id="CHEBI:18420"/>
        <label>3</label>
    </ligand>
</feature>
<dbReference type="SUPFAM" id="SSF48108">
    <property type="entry name" value="Carbamoyl phosphate synthetase, large subunit connection domain"/>
    <property type="match status" value="1"/>
</dbReference>
<keyword evidence="23" id="KW-1185">Reference proteome</keyword>
<dbReference type="GO" id="GO:0046872">
    <property type="term" value="F:metal ion binding"/>
    <property type="evidence" value="ECO:0007669"/>
    <property type="project" value="UniProtKB-KW"/>
</dbReference>
<dbReference type="FunFam" id="1.10.1030.10:FF:000002">
    <property type="entry name" value="Carbamoyl-phosphate synthase large chain"/>
    <property type="match status" value="1"/>
</dbReference>
<feature type="binding site" evidence="19">
    <location>
        <position position="795"/>
    </location>
    <ligand>
        <name>ATP</name>
        <dbReference type="ChEBI" id="CHEBI:30616"/>
        <label>2</label>
    </ligand>
</feature>
<dbReference type="PROSITE" id="PS00867">
    <property type="entry name" value="CPSASE_2"/>
    <property type="match status" value="2"/>
</dbReference>
<name>A0A3M2LNG9_9ACTN</name>
<dbReference type="GO" id="GO:0004087">
    <property type="term" value="F:carbamoyl-phosphate synthase (ammonia) activity"/>
    <property type="evidence" value="ECO:0007669"/>
    <property type="project" value="UniProtKB-EC"/>
</dbReference>
<protein>
    <recommendedName>
        <fullName evidence="19">Carbamoyl phosphate synthase large chain</fullName>
        <ecNumber evidence="19">6.3.4.16</ecNumber>
        <ecNumber evidence="19">6.3.5.5</ecNumber>
    </recommendedName>
    <alternativeName>
        <fullName evidence="19">Carbamoyl phosphate synthetase ammonia chain</fullName>
    </alternativeName>
</protein>
<dbReference type="EMBL" id="RFFJ01000098">
    <property type="protein sequence ID" value="RMI38083.1"/>
    <property type="molecule type" value="Genomic_DNA"/>
</dbReference>
<feature type="binding site" evidence="19">
    <location>
        <position position="249"/>
    </location>
    <ligand>
        <name>ATP</name>
        <dbReference type="ChEBI" id="CHEBI:30616"/>
        <label>1</label>
    </ligand>
</feature>
<feature type="binding site" evidence="19">
    <location>
        <position position="305"/>
    </location>
    <ligand>
        <name>ATP</name>
        <dbReference type="ChEBI" id="CHEBI:30616"/>
        <label>1</label>
    </ligand>
</feature>
<dbReference type="UniPathway" id="UPA00070">
    <property type="reaction ID" value="UER00115"/>
</dbReference>
<dbReference type="PROSITE" id="PS51855">
    <property type="entry name" value="MGS"/>
    <property type="match status" value="1"/>
</dbReference>
<feature type="binding site" evidence="19">
    <location>
        <position position="307"/>
    </location>
    <ligand>
        <name>Mg(2+)</name>
        <dbReference type="ChEBI" id="CHEBI:18420"/>
        <label>2</label>
    </ligand>
</feature>
<dbReference type="SUPFAM" id="SSF52335">
    <property type="entry name" value="Methylglyoxal synthase-like"/>
    <property type="match status" value="1"/>
</dbReference>
<dbReference type="PROSITE" id="PS50975">
    <property type="entry name" value="ATP_GRASP"/>
    <property type="match status" value="2"/>
</dbReference>
<feature type="region of interest" description="Allosteric domain" evidence="19">
    <location>
        <begin position="960"/>
        <end position="1108"/>
    </location>
</feature>
<feature type="binding site" evidence="19">
    <location>
        <position position="247"/>
    </location>
    <ligand>
        <name>ATP</name>
        <dbReference type="ChEBI" id="CHEBI:30616"/>
        <label>1</label>
    </ligand>
</feature>
<dbReference type="Pfam" id="PF02787">
    <property type="entry name" value="CPSase_L_D3"/>
    <property type="match status" value="1"/>
</dbReference>
<feature type="binding site" evidence="19">
    <location>
        <position position="794"/>
    </location>
    <ligand>
        <name>ATP</name>
        <dbReference type="ChEBI" id="CHEBI:30616"/>
        <label>2</label>
    </ligand>
</feature>
<feature type="binding site" evidence="19">
    <location>
        <position position="305"/>
    </location>
    <ligand>
        <name>Mn(2+)</name>
        <dbReference type="ChEBI" id="CHEBI:29035"/>
        <label>2</label>
    </ligand>
</feature>
<dbReference type="EC" id="6.3.5.5" evidence="19"/>
<dbReference type="InterPro" id="IPR033937">
    <property type="entry name" value="MGS_CPS_CarB"/>
</dbReference>
<feature type="binding site" evidence="19">
    <location>
        <position position="764"/>
    </location>
    <ligand>
        <name>ATP</name>
        <dbReference type="ChEBI" id="CHEBI:30616"/>
        <label>2</label>
    </ligand>
</feature>
<dbReference type="HAMAP" id="MF_01210_B">
    <property type="entry name" value="CPSase_L_chain_B"/>
    <property type="match status" value="1"/>
</dbReference>
<feature type="binding site" evidence="19">
    <location>
        <position position="291"/>
    </location>
    <ligand>
        <name>Mn(2+)</name>
        <dbReference type="ChEBI" id="CHEBI:29035"/>
        <label>1</label>
    </ligand>
</feature>
<evidence type="ECO:0000256" key="18">
    <source>
        <dbReference type="ARBA" id="ARBA00062056"/>
    </source>
</evidence>
<dbReference type="SUPFAM" id="SSF56059">
    <property type="entry name" value="Glutathione synthetase ATP-binding domain-like"/>
    <property type="match status" value="2"/>
</dbReference>
<evidence type="ECO:0000256" key="16">
    <source>
        <dbReference type="ARBA" id="ARBA00048816"/>
    </source>
</evidence>
<comment type="function">
    <text evidence="17 19">Large subunit of the glutamine-dependent carbamoyl phosphate synthetase (CPSase). CPSase catalyzes the formation of carbamoyl phosphate from the ammonia moiety of glutamine, carbonate, and phosphate donated by ATP, constituting the first step of 2 biosynthetic pathways, one leading to arginine and/or urea and the other to pyrimidine nucleotides. The large subunit (synthetase) binds the substrates ammonia (free or transferred from glutamine from the small subunit), hydrogencarbonate and ATP and carries out an ATP-coupled ligase reaction, activating hydrogencarbonate by forming carboxy phosphate which reacts with ammonia to form carbamoyl phosphate.</text>
</comment>
<dbReference type="Gene3D" id="3.40.50.20">
    <property type="match status" value="2"/>
</dbReference>
<keyword evidence="5 19" id="KW-0055">Arginine biosynthesis</keyword>
<feature type="binding site" evidence="19">
    <location>
        <position position="305"/>
    </location>
    <ligand>
        <name>Mn(2+)</name>
        <dbReference type="ChEBI" id="CHEBI:29035"/>
        <label>1</label>
    </ligand>
</feature>
<feature type="binding site" evidence="19">
    <location>
        <position position="129"/>
    </location>
    <ligand>
        <name>ATP</name>
        <dbReference type="ChEBI" id="CHEBI:30616"/>
        <label>1</label>
    </ligand>
</feature>
<comment type="subunit">
    <text evidence="18 19">Composed of two chains; the small (or glutamine) chain promotes the hydrolysis of glutamine to ammonia, which is used by the large (or ammonia) chain to synthesize carbamoyl phosphate. Tetramer of heterodimers (alpha,beta)4.</text>
</comment>
<feature type="binding site" evidence="19">
    <location>
        <position position="837"/>
    </location>
    <ligand>
        <name>Mg(2+)</name>
        <dbReference type="ChEBI" id="CHEBI:18420"/>
        <label>3</label>
    </ligand>
</feature>
<dbReference type="Proteomes" id="UP000278673">
    <property type="component" value="Unassembled WGS sequence"/>
</dbReference>
<feature type="domain" description="ATP-grasp" evidence="20">
    <location>
        <begin position="687"/>
        <end position="878"/>
    </location>
</feature>
<dbReference type="Pfam" id="PF02142">
    <property type="entry name" value="MGS"/>
    <property type="match status" value="1"/>
</dbReference>
<keyword evidence="11 19" id="KW-0067">ATP-binding</keyword>
<dbReference type="FunFam" id="3.40.50.20:FF:000001">
    <property type="entry name" value="Carbamoyl-phosphate synthase large chain"/>
    <property type="match status" value="1"/>
</dbReference>
<feature type="region of interest" description="Oligomerization domain" evidence="19">
    <location>
        <begin position="409"/>
        <end position="558"/>
    </location>
</feature>
<keyword evidence="14" id="KW-0464">Manganese</keyword>
<dbReference type="InterPro" id="IPR011761">
    <property type="entry name" value="ATP-grasp"/>
</dbReference>
<dbReference type="FunFam" id="3.40.50.20:FF:000003">
    <property type="entry name" value="Carbamoyl-phosphate synthase large chain"/>
    <property type="match status" value="1"/>
</dbReference>
<dbReference type="GO" id="GO:0006541">
    <property type="term" value="P:glutamine metabolic process"/>
    <property type="evidence" value="ECO:0007669"/>
    <property type="project" value="TreeGrafter"/>
</dbReference>
<evidence type="ECO:0000256" key="11">
    <source>
        <dbReference type="ARBA" id="ARBA00022840"/>
    </source>
</evidence>
<keyword evidence="8" id="KW-0479">Metal-binding</keyword>
<comment type="pathway">
    <text evidence="2 19">Pyrimidine metabolism; UMP biosynthesis via de novo pathway; (S)-dihydroorotate from bicarbonate: step 1/3.</text>
</comment>
<dbReference type="PANTHER" id="PTHR11405:SF53">
    <property type="entry name" value="CARBAMOYL-PHOSPHATE SYNTHASE [AMMONIA], MITOCHONDRIAL"/>
    <property type="match status" value="1"/>
</dbReference>
<dbReference type="SUPFAM" id="SSF52440">
    <property type="entry name" value="PreATP-grasp domain"/>
    <property type="match status" value="2"/>
</dbReference>
<keyword evidence="12" id="KW-0460">Magnesium</keyword>
<feature type="binding site" evidence="19">
    <location>
        <position position="291"/>
    </location>
    <ligand>
        <name>ATP</name>
        <dbReference type="ChEBI" id="CHEBI:30616"/>
        <label>1</label>
    </ligand>
</feature>
<feature type="binding site" evidence="19">
    <location>
        <position position="291"/>
    </location>
    <ligand>
        <name>Mg(2+)</name>
        <dbReference type="ChEBI" id="CHEBI:18420"/>
        <label>1</label>
    </ligand>
</feature>
<comment type="caution">
    <text evidence="19">Lacks conserved residue(s) required for the propagation of feature annotation.</text>
</comment>
<gene>
    <name evidence="19" type="primary">carB</name>
    <name evidence="22" type="ORF">EBN88_17590</name>
</gene>
<feature type="binding site" evidence="19">
    <location>
        <position position="181"/>
    </location>
    <ligand>
        <name>ATP</name>
        <dbReference type="ChEBI" id="CHEBI:30616"/>
        <label>1</label>
    </ligand>
</feature>
<comment type="caution">
    <text evidence="22">The sequence shown here is derived from an EMBL/GenBank/DDBJ whole genome shotgun (WGS) entry which is preliminary data.</text>
</comment>
<dbReference type="InterPro" id="IPR013815">
    <property type="entry name" value="ATP_grasp_subdomain_1"/>
</dbReference>
<evidence type="ECO:0000256" key="14">
    <source>
        <dbReference type="ARBA" id="ARBA00023211"/>
    </source>
</evidence>
<dbReference type="GO" id="GO:0006526">
    <property type="term" value="P:L-arginine biosynthetic process"/>
    <property type="evidence" value="ECO:0007669"/>
    <property type="project" value="UniProtKB-UniRule"/>
</dbReference>
<evidence type="ECO:0000256" key="4">
    <source>
        <dbReference type="ARBA" id="ARBA00009799"/>
    </source>
</evidence>
<dbReference type="RefSeq" id="WP_122184840.1">
    <property type="nucleotide sequence ID" value="NZ_RFFJ01000098.1"/>
</dbReference>
<comment type="similarity">
    <text evidence="4 19">Belongs to the CarB family.</text>
</comment>
<dbReference type="Pfam" id="PF02786">
    <property type="entry name" value="CPSase_L_D2"/>
    <property type="match status" value="2"/>
</dbReference>
<comment type="cofactor">
    <cofactor evidence="19">
        <name>Mg(2+)</name>
        <dbReference type="ChEBI" id="CHEBI:18420"/>
    </cofactor>
    <cofactor evidence="19">
        <name>Mn(2+)</name>
        <dbReference type="ChEBI" id="CHEBI:29035"/>
    </cofactor>
    <text evidence="19">Binds 4 Mg(2+) or Mn(2+) ions per subunit.</text>
</comment>
<keyword evidence="13 19" id="KW-0665">Pyrimidine biosynthesis</keyword>
<comment type="cofactor">
    <cofactor evidence="1">
        <name>Mn(2+)</name>
        <dbReference type="ChEBI" id="CHEBI:29035"/>
    </cofactor>
</comment>
<feature type="binding site" evidence="19">
    <location>
        <position position="849"/>
    </location>
    <ligand>
        <name>Mn(2+)</name>
        <dbReference type="ChEBI" id="CHEBI:29035"/>
        <label>4</label>
    </ligand>
</feature>
<dbReference type="InterPro" id="IPR036914">
    <property type="entry name" value="MGS-like_dom_sf"/>
</dbReference>
<dbReference type="PROSITE" id="PS00866">
    <property type="entry name" value="CPSASE_1"/>
    <property type="match status" value="2"/>
</dbReference>
<dbReference type="InterPro" id="IPR005479">
    <property type="entry name" value="CPAse_ATP-bd"/>
</dbReference>
<feature type="domain" description="MGS-like" evidence="21">
    <location>
        <begin position="960"/>
        <end position="1105"/>
    </location>
</feature>
<comment type="catalytic activity">
    <reaction evidence="16 19">
        <text>hydrogencarbonate + L-glutamine + 2 ATP + H2O = carbamoyl phosphate + L-glutamate + 2 ADP + phosphate + 2 H(+)</text>
        <dbReference type="Rhea" id="RHEA:18633"/>
        <dbReference type="ChEBI" id="CHEBI:15377"/>
        <dbReference type="ChEBI" id="CHEBI:15378"/>
        <dbReference type="ChEBI" id="CHEBI:17544"/>
        <dbReference type="ChEBI" id="CHEBI:29985"/>
        <dbReference type="ChEBI" id="CHEBI:30616"/>
        <dbReference type="ChEBI" id="CHEBI:43474"/>
        <dbReference type="ChEBI" id="CHEBI:58228"/>
        <dbReference type="ChEBI" id="CHEBI:58359"/>
        <dbReference type="ChEBI" id="CHEBI:456216"/>
        <dbReference type="EC" id="6.3.5.5"/>
    </reaction>
</comment>
<dbReference type="Pfam" id="PF25596">
    <property type="entry name" value="CPSase_L_D1"/>
    <property type="match status" value="2"/>
</dbReference>
<dbReference type="PANTHER" id="PTHR11405">
    <property type="entry name" value="CARBAMOYLTRANSFERASE FAMILY MEMBER"/>
    <property type="match status" value="1"/>
</dbReference>
<feature type="domain" description="ATP-grasp" evidence="20">
    <location>
        <begin position="133"/>
        <end position="334"/>
    </location>
</feature>
<sequence>MPKRTDIQSVLVIGSGPIVIGQAAEFDYSGTQACRVLRAEGLRVVLVNSNPATIMTDPEIADATYVEPITPEYVEKIIAKERPDALLATLGGQTALNTAVALHRDGTLERYGVELIGANVEAIHKGEDRERFKEVVAAVKERIGHGESARSVICHSMDEVLAGVADLGGYPVVVRPSFTMGGAGSGFAHDEDELRRIAGQGLALSPTTEVLLEESILGWKEYELELMRDRNDNVVVVCSIENLDPMGVHTGDSITVAPAMTLTDREYQVLRDIGIAVIREVGVDTGGCNIQFAVNPDDGRIVVIEMNPRVSRSSALASKATGFPIAKIAARLAVGYTLDEIPNDITQETPASFEPTLDYVVVKVPRFAFEKFPAADATLTTTMKSVGEAMAIGRNFTEALNKALRSIEKKDAPFDFAGKPGDASSEDRDQLLRLAATPTDGRLGTVMRAIRAGATPDEVFEATRIDPWFVDQLFLIKEIADELAAADELSAELLAHAKRHGFSDAQIAGIRGLREDVVREVRHALGVRPVYKTVDTCAAEFAARTPYLYSSYDEETEVAPREKPAVIILGSGPNRIGQGIEFDYSCVHACFALSEAGYETVMVNCNPETVSTDYDTSDRLYFEPLTLEDVLEIVHAETLAGPVAGVLVQLGGQTPLGLAQALKDNGVPIVGTSPEAINLAEERGHFGRVLAEAGLPAPKYGTAFSFEEASAIAAGIGYPVMVRPSYVLGGRGMRIVYDEPSLEEYLRRHAGLISEHPVLIDRFLDDAIEIDVDALYDGHELYLGGVMEHIEEAGIHSGDSACALPPITLGGHDIKRLRASTEAIARGVGVRGLINIQFALAGDILYVLEANPRASRTVPFTSKATAVPLAKAAARISLGATVAELRAEGMLPAEGDGGTLPLDAPISVKEAVLPWARFRDVHGRGVDTVLGPEMRSTGEVMGIDSVFGTAYAKSQAGAYGALPLRGRAFVSVANRDKRAVVFPARALAEHGFELLATSGTAEILRRNGIDATVVRKQSEGTGPAGEPTVVQLIHDGQVDLIVNTPFGTGGRLDGYDIRTAAVARGVPCLTTVQALAAAVQGIDALLRGEVGVASLQEHAQKLIAARTR</sequence>
<comment type="domain">
    <text evidence="19">The large subunit is composed of 2 ATP-grasp domains that are involved in binding the 2 ATP molecules needed for carbamoyl phosphate synthesis. The N-terminal ATP-grasp domain (referred to as the carboxyphosphate synthetic component) catalyzes the ATP-dependent phosphorylation of hydrogencarbonate to carboxyphosphate and the subsequent nucleophilic attack by ammonia to form a carbamate intermediate. The C-terminal ATP-grasp domain (referred to as the carbamoyl phosphate synthetic component) then catalyzes the phosphorylation of carbamate with the second ATP to form the end product carbamoyl phosphate. The reactive and unstable enzyme intermediates are sequentially channeled from one active site to the next through the interior of the protein over a distance of at least 96 A.</text>
</comment>
<comment type="pathway">
    <text evidence="3 19">Amino-acid biosynthesis; L-arginine biosynthesis; carbamoyl phosphate from bicarbonate: step 1/1.</text>
</comment>
<feature type="binding site" evidence="19">
    <location>
        <position position="214"/>
    </location>
    <ligand>
        <name>ATP</name>
        <dbReference type="ChEBI" id="CHEBI:30616"/>
        <label>1</label>
    </ligand>
</feature>
<dbReference type="NCBIfam" id="TIGR01369">
    <property type="entry name" value="CPSaseII_lrg"/>
    <property type="match status" value="1"/>
</dbReference>
<dbReference type="InterPro" id="IPR005483">
    <property type="entry name" value="CPSase_dom"/>
</dbReference>
<evidence type="ECO:0000256" key="2">
    <source>
        <dbReference type="ARBA" id="ARBA00004812"/>
    </source>
</evidence>
<dbReference type="Gene3D" id="3.40.50.1380">
    <property type="entry name" value="Methylglyoxal synthase-like domain"/>
    <property type="match status" value="1"/>
</dbReference>
<dbReference type="PRINTS" id="PR00098">
    <property type="entry name" value="CPSASE"/>
</dbReference>
<evidence type="ECO:0000256" key="9">
    <source>
        <dbReference type="ARBA" id="ARBA00022737"/>
    </source>
</evidence>
<comment type="catalytic activity">
    <reaction evidence="15 19">
        <text>hydrogencarbonate + NH4(+) + 2 ATP = carbamoyl phosphate + 2 ADP + phosphate + 2 H(+)</text>
        <dbReference type="Rhea" id="RHEA:18029"/>
        <dbReference type="ChEBI" id="CHEBI:15378"/>
        <dbReference type="ChEBI" id="CHEBI:17544"/>
        <dbReference type="ChEBI" id="CHEBI:28938"/>
        <dbReference type="ChEBI" id="CHEBI:30616"/>
        <dbReference type="ChEBI" id="CHEBI:43474"/>
        <dbReference type="ChEBI" id="CHEBI:58228"/>
        <dbReference type="ChEBI" id="CHEBI:456216"/>
        <dbReference type="EC" id="6.3.4.16"/>
    </reaction>
</comment>
<feature type="binding site" evidence="19">
    <location>
        <position position="305"/>
    </location>
    <ligand>
        <name>Mg(2+)</name>
        <dbReference type="ChEBI" id="CHEBI:18420"/>
        <label>2</label>
    </ligand>
</feature>
<evidence type="ECO:0000256" key="3">
    <source>
        <dbReference type="ARBA" id="ARBA00005077"/>
    </source>
</evidence>
<feature type="binding site" evidence="19">
    <location>
        <position position="851"/>
    </location>
    <ligand>
        <name>Mn(2+)</name>
        <dbReference type="ChEBI" id="CHEBI:29035"/>
        <label>4</label>
    </ligand>
</feature>
<evidence type="ECO:0000259" key="20">
    <source>
        <dbReference type="PROSITE" id="PS50975"/>
    </source>
</evidence>
<accession>A0A3M2LNG9</accession>
<feature type="binding site" evidence="19">
    <location>
        <position position="851"/>
    </location>
    <ligand>
        <name>Mg(2+)</name>
        <dbReference type="ChEBI" id="CHEBI:18420"/>
        <label>4</label>
    </ligand>
</feature>
<feature type="binding site" evidence="19">
    <location>
        <position position="182"/>
    </location>
    <ligand>
        <name>ATP</name>
        <dbReference type="ChEBI" id="CHEBI:30616"/>
        <label>1</label>
    </ligand>
</feature>
<dbReference type="EC" id="6.3.4.16" evidence="19"/>
<evidence type="ECO:0000313" key="22">
    <source>
        <dbReference type="EMBL" id="RMI38083.1"/>
    </source>
</evidence>
<dbReference type="FunFam" id="3.30.470.20:FF:000007">
    <property type="entry name" value="Carbamoyl-phosphate synthase large chain"/>
    <property type="match status" value="1"/>
</dbReference>
<dbReference type="InterPro" id="IPR058047">
    <property type="entry name" value="CPSase_preATP-grasp"/>
</dbReference>
<evidence type="ECO:0000256" key="12">
    <source>
        <dbReference type="ARBA" id="ARBA00022842"/>
    </source>
</evidence>
<evidence type="ECO:0000256" key="5">
    <source>
        <dbReference type="ARBA" id="ARBA00022571"/>
    </source>
</evidence>
<evidence type="ECO:0000256" key="19">
    <source>
        <dbReference type="HAMAP-Rule" id="MF_01210"/>
    </source>
</evidence>
<proteinExistence type="inferred from homology"/>
<evidence type="ECO:0000256" key="15">
    <source>
        <dbReference type="ARBA" id="ARBA00047359"/>
    </source>
</evidence>
<evidence type="ECO:0000256" key="10">
    <source>
        <dbReference type="ARBA" id="ARBA00022741"/>
    </source>
</evidence>
<feature type="binding site" evidence="19">
    <location>
        <position position="305"/>
    </location>
    <ligand>
        <name>Mg(2+)</name>
        <dbReference type="ChEBI" id="CHEBI:18420"/>
        <label>1</label>
    </ligand>
</feature>
<feature type="binding site" evidence="19">
    <location>
        <position position="723"/>
    </location>
    <ligand>
        <name>ATP</name>
        <dbReference type="ChEBI" id="CHEBI:30616"/>
        <label>2</label>
    </ligand>
</feature>
<dbReference type="SMART" id="SM00851">
    <property type="entry name" value="MGS"/>
    <property type="match status" value="1"/>
</dbReference>
<dbReference type="GO" id="GO:0005737">
    <property type="term" value="C:cytoplasm"/>
    <property type="evidence" value="ECO:0007669"/>
    <property type="project" value="TreeGrafter"/>
</dbReference>
<keyword evidence="7 19" id="KW-0028">Amino-acid biosynthesis</keyword>
<evidence type="ECO:0000313" key="23">
    <source>
        <dbReference type="Proteomes" id="UP000278673"/>
    </source>
</evidence>
<feature type="binding site" evidence="19">
    <location>
        <position position="307"/>
    </location>
    <ligand>
        <name>Mn(2+)</name>
        <dbReference type="ChEBI" id="CHEBI:29035"/>
        <label>2</label>
    </ligand>
</feature>
<dbReference type="CDD" id="cd01424">
    <property type="entry name" value="MGS_CPS_II"/>
    <property type="match status" value="1"/>
</dbReference>
<dbReference type="FunFam" id="3.30.470.20:FF:000014">
    <property type="entry name" value="Carbamoyl-phosphate synthase large chain"/>
    <property type="match status" value="1"/>
</dbReference>
<evidence type="ECO:0000256" key="7">
    <source>
        <dbReference type="ARBA" id="ARBA00022605"/>
    </source>
</evidence>
<feature type="binding site" evidence="19">
    <location>
        <position position="849"/>
    </location>
    <ligand>
        <name>Mg(2+)</name>
        <dbReference type="ChEBI" id="CHEBI:18420"/>
        <label>4</label>
    </ligand>
</feature>
<evidence type="ECO:0000256" key="6">
    <source>
        <dbReference type="ARBA" id="ARBA00022598"/>
    </source>
</evidence>
<keyword evidence="10 19" id="KW-0547">Nucleotide-binding</keyword>
<feature type="binding site" evidence="19">
    <location>
        <position position="837"/>
    </location>
    <ligand>
        <name>Mn(2+)</name>
        <dbReference type="ChEBI" id="CHEBI:29035"/>
        <label>3</label>
    </ligand>
</feature>
<dbReference type="GO" id="GO:0005524">
    <property type="term" value="F:ATP binding"/>
    <property type="evidence" value="ECO:0007669"/>
    <property type="project" value="UniProtKB-UniRule"/>
</dbReference>
<dbReference type="NCBIfam" id="NF003671">
    <property type="entry name" value="PRK05294.1"/>
    <property type="match status" value="1"/>
</dbReference>
<organism evidence="22 23">
    <name type="scientific">Streptomyces triticirhizae</name>
    <dbReference type="NCBI Taxonomy" id="2483353"/>
    <lineage>
        <taxon>Bacteria</taxon>
        <taxon>Bacillati</taxon>
        <taxon>Actinomycetota</taxon>
        <taxon>Actinomycetes</taxon>
        <taxon>Kitasatosporales</taxon>
        <taxon>Streptomycetaceae</taxon>
        <taxon>Streptomyces</taxon>
    </lineage>
</organism>
<feature type="binding site" evidence="19">
    <location>
        <position position="769"/>
    </location>
    <ligand>
        <name>ATP</name>
        <dbReference type="ChEBI" id="CHEBI:30616"/>
        <label>2</label>
    </ligand>
</feature>
<reference evidence="22 23" key="1">
    <citation type="submission" date="2018-10" db="EMBL/GenBank/DDBJ databases">
        <title>Isolation, diversity and antifungal activity of actinobacteria from wheat.</title>
        <authorList>
            <person name="Han C."/>
        </authorList>
    </citation>
    <scope>NUCLEOTIDE SEQUENCE [LARGE SCALE GENOMIC DNA]</scope>
    <source>
        <strain evidence="22 23">NEAU-YY642</strain>
    </source>
</reference>
<feature type="binding site" evidence="19">
    <location>
        <position position="221"/>
    </location>
    <ligand>
        <name>ATP</name>
        <dbReference type="ChEBI" id="CHEBI:30616"/>
        <label>1</label>
    </ligand>
</feature>
<dbReference type="GO" id="GO:0044205">
    <property type="term" value="P:'de novo' UMP biosynthetic process"/>
    <property type="evidence" value="ECO:0007669"/>
    <property type="project" value="UniProtKB-UniRule"/>
</dbReference>
<dbReference type="Gene3D" id="3.30.1490.20">
    <property type="entry name" value="ATP-grasp fold, A domain"/>
    <property type="match status" value="1"/>
</dbReference>
<feature type="binding site" evidence="19">
    <location>
        <position position="175"/>
    </location>
    <ligand>
        <name>ATP</name>
        <dbReference type="ChEBI" id="CHEBI:30616"/>
        <label>1</label>
    </ligand>
</feature>
<evidence type="ECO:0000256" key="13">
    <source>
        <dbReference type="ARBA" id="ARBA00022975"/>
    </source>
</evidence>
<dbReference type="InterPro" id="IPR005480">
    <property type="entry name" value="CPSase_lsu_oligo"/>
</dbReference>
<feature type="binding site" evidence="19">
    <location>
        <position position="248"/>
    </location>
    <ligand>
        <name>ATP</name>
        <dbReference type="ChEBI" id="CHEBI:30616"/>
        <label>1</label>
    </ligand>
</feature>
<feature type="binding site" evidence="19">
    <location>
        <position position="797"/>
    </location>
    <ligand>
        <name>ATP</name>
        <dbReference type="ChEBI" id="CHEBI:30616"/>
        <label>2</label>
    </ligand>
</feature>
<dbReference type="InterPro" id="IPR016185">
    <property type="entry name" value="PreATP-grasp_dom_sf"/>
</dbReference>
<dbReference type="UniPathway" id="UPA00068">
    <property type="reaction ID" value="UER00171"/>
</dbReference>
<dbReference type="NCBIfam" id="NF009455">
    <property type="entry name" value="PRK12815.1"/>
    <property type="match status" value="1"/>
</dbReference>
<feature type="binding site" evidence="19">
    <location>
        <position position="762"/>
    </location>
    <ligand>
        <name>ATP</name>
        <dbReference type="ChEBI" id="CHEBI:30616"/>
        <label>2</label>
    </ligand>
</feature>
<feature type="binding site" evidence="19">
    <location>
        <position position="849"/>
    </location>
    <ligand>
        <name>ATP</name>
        <dbReference type="ChEBI" id="CHEBI:30616"/>
        <label>2</label>
    </ligand>
</feature>
<feature type="region of interest" description="Carboxyphosphate synthetic domain" evidence="19">
    <location>
        <begin position="1"/>
        <end position="408"/>
    </location>
</feature>
<dbReference type="FunFam" id="3.40.50.1380:FF:000007">
    <property type="entry name" value="Carbamoyl-phosphate synthase large chain"/>
    <property type="match status" value="1"/>
</dbReference>
<dbReference type="InterPro" id="IPR036897">
    <property type="entry name" value="CarbamoylP_synth_lsu_oligo_sf"/>
</dbReference>
<dbReference type="Gene3D" id="1.10.1030.10">
    <property type="entry name" value="Carbamoyl-phosphate synthetase, large subunit oligomerisation domain"/>
    <property type="match status" value="1"/>
</dbReference>
<evidence type="ECO:0000256" key="8">
    <source>
        <dbReference type="ARBA" id="ARBA00022723"/>
    </source>
</evidence>
<evidence type="ECO:0000259" key="21">
    <source>
        <dbReference type="PROSITE" id="PS51855"/>
    </source>
</evidence>
<dbReference type="InterPro" id="IPR006275">
    <property type="entry name" value="CPSase_lsu"/>
</dbReference>
<feature type="binding site" evidence="19">
    <location>
        <position position="849"/>
    </location>
    <ligand>
        <name>Mn(2+)</name>
        <dbReference type="ChEBI" id="CHEBI:29035"/>
        <label>3</label>
    </ligand>
</feature>